<feature type="region of interest" description="Disordered" evidence="1">
    <location>
        <begin position="38"/>
        <end position="71"/>
    </location>
</feature>
<accession>A0A2S4MGI2</accession>
<evidence type="ECO:0000313" key="2">
    <source>
        <dbReference type="EMBL" id="POR53856.1"/>
    </source>
</evidence>
<keyword evidence="3" id="KW-1185">Reference proteome</keyword>
<proteinExistence type="predicted"/>
<gene>
    <name evidence="2" type="ORF">B0G62_103437</name>
</gene>
<organism evidence="2 3">
    <name type="scientific">Paraburkholderia eburnea</name>
    <dbReference type="NCBI Taxonomy" id="1189126"/>
    <lineage>
        <taxon>Bacteria</taxon>
        <taxon>Pseudomonadati</taxon>
        <taxon>Pseudomonadota</taxon>
        <taxon>Betaproteobacteria</taxon>
        <taxon>Burkholderiales</taxon>
        <taxon>Burkholderiaceae</taxon>
        <taxon>Paraburkholderia</taxon>
    </lineage>
</organism>
<comment type="caution">
    <text evidence="2">The sequence shown here is derived from an EMBL/GenBank/DDBJ whole genome shotgun (WGS) entry which is preliminary data.</text>
</comment>
<reference evidence="2 3" key="1">
    <citation type="submission" date="2018-01" db="EMBL/GenBank/DDBJ databases">
        <title>Genomic Encyclopedia of Type Strains, Phase III (KMG-III): the genomes of soil and plant-associated and newly described type strains.</title>
        <authorList>
            <person name="Whitman W."/>
        </authorList>
    </citation>
    <scope>NUCLEOTIDE SEQUENCE [LARGE SCALE GENOMIC DNA]</scope>
    <source>
        <strain evidence="2 3">JCM 18070</strain>
    </source>
</reference>
<dbReference type="EMBL" id="PQGA01000003">
    <property type="protein sequence ID" value="POR53856.1"/>
    <property type="molecule type" value="Genomic_DNA"/>
</dbReference>
<dbReference type="Proteomes" id="UP000237381">
    <property type="component" value="Unassembled WGS sequence"/>
</dbReference>
<dbReference type="AlphaFoldDB" id="A0A2S4MGI2"/>
<evidence type="ECO:0000313" key="3">
    <source>
        <dbReference type="Proteomes" id="UP000237381"/>
    </source>
</evidence>
<name>A0A2S4MGI2_9BURK</name>
<evidence type="ECO:0000256" key="1">
    <source>
        <dbReference type="SAM" id="MobiDB-lite"/>
    </source>
</evidence>
<sequence length="71" mass="7949">MRKPRQPGRLRRFRSIDVDLLGLLGGVRDGMATRGHILTSARDSVAGGQSRSRRGNEKQGNQAFHREFSTE</sequence>
<protein>
    <submittedName>
        <fullName evidence="2">Uncharacterized protein</fullName>
    </submittedName>
</protein>